<feature type="transmembrane region" description="Helical" evidence="3">
    <location>
        <begin position="21"/>
        <end position="41"/>
    </location>
</feature>
<dbReference type="AlphaFoldDB" id="A0A0R1S390"/>
<evidence type="ECO:0000313" key="5">
    <source>
        <dbReference type="EMBL" id="KRL63686.1"/>
    </source>
</evidence>
<dbReference type="Pfam" id="PF07554">
    <property type="entry name" value="FIVAR"/>
    <property type="match status" value="1"/>
</dbReference>
<dbReference type="Proteomes" id="UP000051931">
    <property type="component" value="Unassembled WGS sequence"/>
</dbReference>
<evidence type="ECO:0000256" key="2">
    <source>
        <dbReference type="SAM" id="MobiDB-lite"/>
    </source>
</evidence>
<keyword evidence="3" id="KW-0472">Membrane</keyword>
<gene>
    <name evidence="5" type="ORF">FC23_GL000595</name>
</gene>
<dbReference type="NCBIfam" id="TIGR01168">
    <property type="entry name" value="YSIRK_signal"/>
    <property type="match status" value="1"/>
</dbReference>
<organism evidence="5 6">
    <name type="scientific">Lactobacillus psittaci DSM 15354</name>
    <dbReference type="NCBI Taxonomy" id="1122152"/>
    <lineage>
        <taxon>Bacteria</taxon>
        <taxon>Bacillati</taxon>
        <taxon>Bacillota</taxon>
        <taxon>Bacilli</taxon>
        <taxon>Lactobacillales</taxon>
        <taxon>Lactobacillaceae</taxon>
        <taxon>Lactobacillus</taxon>
    </lineage>
</organism>
<proteinExistence type="predicted"/>
<dbReference type="Gene3D" id="1.20.1270.90">
    <property type="entry name" value="AF1782-like"/>
    <property type="match status" value="1"/>
</dbReference>
<name>A0A0R1S390_9LACO</name>
<evidence type="ECO:0000259" key="4">
    <source>
        <dbReference type="Pfam" id="PF04650"/>
    </source>
</evidence>
<comment type="caution">
    <text evidence="5">The sequence shown here is derived from an EMBL/GenBank/DDBJ whole genome shotgun (WGS) entry which is preliminary data.</text>
</comment>
<dbReference type="InterPro" id="IPR005877">
    <property type="entry name" value="YSIRK_signal_dom"/>
</dbReference>
<keyword evidence="6" id="KW-1185">Reference proteome</keyword>
<accession>A0A0R1S390</accession>
<sequence length="248" mass="26326">MLSKNNKKQYLLKHTNGKQHFALRKTTIGLASVLLSTTLYLGSYSNNPVQAAENNANANDTSVVTDKAVDKSALQTAYDNALNVQKSDVKYTNETDAAKKSAYDSAITAAKTVLDNASATGEDVTNAVNNLQVAYSNLKGVEKETNTVELSSLTKTNVSADALKTSLVSNSNEDKKTTANDTAKTGSGLYSDEDRAKQQASSLTEAATTISKQLSTEFLKSHDATQGDRYVVDPKNNGVFPGVNGGNG</sequence>
<reference evidence="5 6" key="1">
    <citation type="journal article" date="2015" name="Genome Announc.">
        <title>Expanding the biotechnology potential of lactobacilli through comparative genomics of 213 strains and associated genera.</title>
        <authorList>
            <person name="Sun Z."/>
            <person name="Harris H.M."/>
            <person name="McCann A."/>
            <person name="Guo C."/>
            <person name="Argimon S."/>
            <person name="Zhang W."/>
            <person name="Yang X."/>
            <person name="Jeffery I.B."/>
            <person name="Cooney J.C."/>
            <person name="Kagawa T.F."/>
            <person name="Liu W."/>
            <person name="Song Y."/>
            <person name="Salvetti E."/>
            <person name="Wrobel A."/>
            <person name="Rasinkangas P."/>
            <person name="Parkhill J."/>
            <person name="Rea M.C."/>
            <person name="O'Sullivan O."/>
            <person name="Ritari J."/>
            <person name="Douillard F.P."/>
            <person name="Paul Ross R."/>
            <person name="Yang R."/>
            <person name="Briner A.E."/>
            <person name="Felis G.E."/>
            <person name="de Vos W.M."/>
            <person name="Barrangou R."/>
            <person name="Klaenhammer T.R."/>
            <person name="Caufield P.W."/>
            <person name="Cui Y."/>
            <person name="Zhang H."/>
            <person name="O'Toole P.W."/>
        </authorList>
    </citation>
    <scope>NUCLEOTIDE SEQUENCE [LARGE SCALE GENOMIC DNA]</scope>
    <source>
        <strain evidence="5 6">DSM 15354</strain>
    </source>
</reference>
<dbReference type="Pfam" id="PF04650">
    <property type="entry name" value="YSIRK_signal"/>
    <property type="match status" value="1"/>
</dbReference>
<dbReference type="PATRIC" id="fig|1122152.4.peg.603"/>
<keyword evidence="3" id="KW-1133">Transmembrane helix</keyword>
<feature type="region of interest" description="Disordered" evidence="2">
    <location>
        <begin position="227"/>
        <end position="248"/>
    </location>
</feature>
<dbReference type="OrthoDB" id="2329870at2"/>
<feature type="domain" description="YSIRK Gram-positive signal peptide" evidence="4">
    <location>
        <begin position="18"/>
        <end position="41"/>
    </location>
</feature>
<evidence type="ECO:0000256" key="1">
    <source>
        <dbReference type="ARBA" id="ARBA00022729"/>
    </source>
</evidence>
<dbReference type="RefSeq" id="WP_027825653.1">
    <property type="nucleotide sequence ID" value="NZ_AZFB01000002.1"/>
</dbReference>
<dbReference type="eggNOG" id="COG1511">
    <property type="taxonomic scope" value="Bacteria"/>
</dbReference>
<dbReference type="STRING" id="1122152.GCA_000425905_00361"/>
<feature type="region of interest" description="Disordered" evidence="2">
    <location>
        <begin position="171"/>
        <end position="198"/>
    </location>
</feature>
<keyword evidence="1" id="KW-0732">Signal</keyword>
<protein>
    <submittedName>
        <fullName evidence="5">Extracellular matrix-binding protein ebh</fullName>
    </submittedName>
</protein>
<evidence type="ECO:0000313" key="6">
    <source>
        <dbReference type="Proteomes" id="UP000051931"/>
    </source>
</evidence>
<dbReference type="EMBL" id="AZFB01000002">
    <property type="protein sequence ID" value="KRL63686.1"/>
    <property type="molecule type" value="Genomic_DNA"/>
</dbReference>
<keyword evidence="3" id="KW-0812">Transmembrane</keyword>
<evidence type="ECO:0000256" key="3">
    <source>
        <dbReference type="SAM" id="Phobius"/>
    </source>
</evidence>